<dbReference type="EMBL" id="AJ489230">
    <property type="protein sequence ID" value="CAD32972.1"/>
    <property type="molecule type" value="Genomic_RNA"/>
</dbReference>
<organism evidence="3">
    <name type="scientific">Infectious pancreatic necrosis virus</name>
    <dbReference type="NCBI Taxonomy" id="11002"/>
    <lineage>
        <taxon>Viruses</taxon>
        <taxon>Riboviria</taxon>
        <taxon>Orthornavirae</taxon>
        <taxon>Birnaviridae</taxon>
        <taxon>Aquabirnavirus</taxon>
        <taxon>Aquabirnavirus salmonidae</taxon>
    </lineage>
</organism>
<comment type="similarity">
    <text evidence="1">Belongs to the avibirnavirus/aquabirnavirus VP5 protein family.</text>
</comment>
<gene>
    <name evidence="3" type="primary">vp5</name>
</gene>
<reference evidence="3" key="1">
    <citation type="journal article" date="2004" name="Appl. Environ. Microbiol.">
        <title>Restriction fragment length polymorphisms and sequence analysis: an approach for genotyping infectious pancreatic necrosis virus reference strains and other aquabirnaviruses isolated from northwestern Spain.</title>
        <authorList>
            <person name="Cutrin J.M."/>
            <person name="Barja J.L."/>
            <person name="Nicholson B.L."/>
            <person name="Bandin I."/>
            <person name="Blake S."/>
            <person name="Dopazo C.P."/>
        </authorList>
    </citation>
    <scope>NUCLEOTIDE SEQUENCE</scope>
</reference>
<name>Q8JK02_9VIRU</name>
<evidence type="ECO:0000313" key="3">
    <source>
        <dbReference type="EMBL" id="CAD32972.1"/>
    </source>
</evidence>
<dbReference type="Pfam" id="PF03042">
    <property type="entry name" value="Birna_VP5"/>
    <property type="match status" value="1"/>
</dbReference>
<dbReference type="InterPro" id="IPR004284">
    <property type="entry name" value="Birna_VP5"/>
</dbReference>
<protein>
    <recommendedName>
        <fullName evidence="2">Protein VP5</fullName>
    </recommendedName>
</protein>
<accession>Q8JK02</accession>
<evidence type="ECO:0000256" key="2">
    <source>
        <dbReference type="ARBA" id="ARBA00018662"/>
    </source>
</evidence>
<sequence length="148" mass="16985">MAKALSDKQTNNLYSMQDEHKQGNRNLLEIHYASRDWTSKHPGRHNGETHLKTRDLVIQLRGLRIRKWNSCLFPWGTRLADRCTLQVECEPDGAGVRPVAGDVAGPEESLQVREADLKEIRHSKLHTTGRSLCSERDAQRCHLRRQPV</sequence>
<evidence type="ECO:0000256" key="1">
    <source>
        <dbReference type="ARBA" id="ARBA00006968"/>
    </source>
</evidence>
<proteinExistence type="inferred from homology"/>